<name>A0ACC0V2D4_9HYPO</name>
<proteinExistence type="predicted"/>
<sequence length="403" mass="41708">MTMKFMTAIVAGAGLLSVGLAEQQHKWKQRQRYGAVPSMTDSPALIPRYFVDKSFALAKRENKCDDDNTHSSTGTETGTGTGSASVKTETGCCQRRCPATSSYLCPGDLGGGCCGYESECRTGSKCVRTLEPSVTKSLTPVVEGCTTRQYKCEDGVGCCDEDRVCTQISNEGFCAPGEPTGAEIIGEDDDGGGLSDGAKAGMSVGIVVAAAAVIGGVTWLCLRKRKKRKGGTAAQTRSRGAGGAGGASGVGGGSGSGSESRVPQRDDAVMTEVSVSTRPGQVGRGLTRDYFGPDPVAGPFTEWDEHSAATSPGPGRAVPPRPQDPGDIAAPVEIDSKSALSAEDRMSPVSTPSPLASPYLSDTIDGRFELYGSEIPLPNRPPSIVATPPISPRMDGSRPLSQS</sequence>
<keyword evidence="2" id="KW-1185">Reference proteome</keyword>
<evidence type="ECO:0000313" key="2">
    <source>
        <dbReference type="Proteomes" id="UP001163324"/>
    </source>
</evidence>
<reference evidence="1" key="1">
    <citation type="submission" date="2022-10" db="EMBL/GenBank/DDBJ databases">
        <title>Complete Genome of Trichothecium roseum strain YXFP-22015, a Plant Pathogen Isolated from Citrus.</title>
        <authorList>
            <person name="Wang Y."/>
            <person name="Zhu L."/>
        </authorList>
    </citation>
    <scope>NUCLEOTIDE SEQUENCE</scope>
    <source>
        <strain evidence="1">YXFP-22015</strain>
    </source>
</reference>
<evidence type="ECO:0000313" key="1">
    <source>
        <dbReference type="EMBL" id="KAI9900452.1"/>
    </source>
</evidence>
<comment type="caution">
    <text evidence="1">The sequence shown here is derived from an EMBL/GenBank/DDBJ whole genome shotgun (WGS) entry which is preliminary data.</text>
</comment>
<organism evidence="1 2">
    <name type="scientific">Trichothecium roseum</name>
    <dbReference type="NCBI Taxonomy" id="47278"/>
    <lineage>
        <taxon>Eukaryota</taxon>
        <taxon>Fungi</taxon>
        <taxon>Dikarya</taxon>
        <taxon>Ascomycota</taxon>
        <taxon>Pezizomycotina</taxon>
        <taxon>Sordariomycetes</taxon>
        <taxon>Hypocreomycetidae</taxon>
        <taxon>Hypocreales</taxon>
        <taxon>Hypocreales incertae sedis</taxon>
        <taxon>Trichothecium</taxon>
    </lineage>
</organism>
<gene>
    <name evidence="1" type="ORF">N3K66_004714</name>
</gene>
<accession>A0ACC0V2D4</accession>
<dbReference type="Proteomes" id="UP001163324">
    <property type="component" value="Chromosome 4"/>
</dbReference>
<dbReference type="EMBL" id="CM047943">
    <property type="protein sequence ID" value="KAI9900452.1"/>
    <property type="molecule type" value="Genomic_DNA"/>
</dbReference>
<protein>
    <submittedName>
        <fullName evidence="1">Uncharacterized protein</fullName>
    </submittedName>
</protein>